<name>A0ABW0KMS6_9BACT</name>
<sequence>MSEAPPSTTAISVAPVRFSPGRVWTLAYATMTQLMRMKILPFLLLFCALVAAMGVGFSTINPEQQLSQFKTMSLGVLQIFSIVFGIVATALLLPKDLEDRTLYTILSKPVPRFDYLLGKLLGVLMLIASGLVIIDAVLSLILWLQQSMLFNAAVAQLRTERQDTPEVIAQMREIVARQGLTWNLHWAVWAIFLKAAVVTTVALLLSCIASSTLFTIVIAFCITIIGHGHAMIREFVLQPNLGSTSTRVATFLLAAICPDLAQFDVVDSVANGEIVPWAAVYEMTGITALYITVYLFVTHLVFVEKEL</sequence>
<feature type="transmembrane region" description="Helical" evidence="1">
    <location>
        <begin position="186"/>
        <end position="205"/>
    </location>
</feature>
<comment type="caution">
    <text evidence="2">The sequence shown here is derived from an EMBL/GenBank/DDBJ whole genome shotgun (WGS) entry which is preliminary data.</text>
</comment>
<evidence type="ECO:0000256" key="1">
    <source>
        <dbReference type="SAM" id="Phobius"/>
    </source>
</evidence>
<organism evidence="2 3">
    <name type="scientific">Prosthecobacter fluviatilis</name>
    <dbReference type="NCBI Taxonomy" id="445931"/>
    <lineage>
        <taxon>Bacteria</taxon>
        <taxon>Pseudomonadati</taxon>
        <taxon>Verrucomicrobiota</taxon>
        <taxon>Verrucomicrobiia</taxon>
        <taxon>Verrucomicrobiales</taxon>
        <taxon>Verrucomicrobiaceae</taxon>
        <taxon>Prosthecobacter</taxon>
    </lineage>
</organism>
<dbReference type="PANTHER" id="PTHR43471">
    <property type="entry name" value="ABC TRANSPORTER PERMEASE"/>
    <property type="match status" value="1"/>
</dbReference>
<keyword evidence="1" id="KW-1133">Transmembrane helix</keyword>
<feature type="transmembrane region" description="Helical" evidence="1">
    <location>
        <begin position="115"/>
        <end position="144"/>
    </location>
</feature>
<dbReference type="RefSeq" id="WP_377163401.1">
    <property type="nucleotide sequence ID" value="NZ_JBHSMQ010000001.1"/>
</dbReference>
<feature type="transmembrane region" description="Helical" evidence="1">
    <location>
        <begin position="283"/>
        <end position="303"/>
    </location>
</feature>
<evidence type="ECO:0000313" key="3">
    <source>
        <dbReference type="Proteomes" id="UP001596052"/>
    </source>
</evidence>
<keyword evidence="1" id="KW-0812">Transmembrane</keyword>
<dbReference type="EMBL" id="JBHSMQ010000001">
    <property type="protein sequence ID" value="MFC5453886.1"/>
    <property type="molecule type" value="Genomic_DNA"/>
</dbReference>
<proteinExistence type="predicted"/>
<reference evidence="3" key="1">
    <citation type="journal article" date="2019" name="Int. J. Syst. Evol. Microbiol.">
        <title>The Global Catalogue of Microorganisms (GCM) 10K type strain sequencing project: providing services to taxonomists for standard genome sequencing and annotation.</title>
        <authorList>
            <consortium name="The Broad Institute Genomics Platform"/>
            <consortium name="The Broad Institute Genome Sequencing Center for Infectious Disease"/>
            <person name="Wu L."/>
            <person name="Ma J."/>
        </authorList>
    </citation>
    <scope>NUCLEOTIDE SEQUENCE [LARGE SCALE GENOMIC DNA]</scope>
    <source>
        <strain evidence="3">CGMCC 4.1469</strain>
    </source>
</reference>
<feature type="transmembrane region" description="Helical" evidence="1">
    <location>
        <begin position="39"/>
        <end position="60"/>
    </location>
</feature>
<dbReference type="PANTHER" id="PTHR43471:SF10">
    <property type="entry name" value="SLL1107 PROTEIN"/>
    <property type="match status" value="1"/>
</dbReference>
<accession>A0ABW0KMS6</accession>
<keyword evidence="3" id="KW-1185">Reference proteome</keyword>
<evidence type="ECO:0000313" key="2">
    <source>
        <dbReference type="EMBL" id="MFC5453886.1"/>
    </source>
</evidence>
<feature type="transmembrane region" description="Helical" evidence="1">
    <location>
        <begin position="212"/>
        <end position="232"/>
    </location>
</feature>
<protein>
    <submittedName>
        <fullName evidence="2">ABC transporter permease</fullName>
    </submittedName>
</protein>
<keyword evidence="1" id="KW-0472">Membrane</keyword>
<feature type="transmembrane region" description="Helical" evidence="1">
    <location>
        <begin position="72"/>
        <end position="94"/>
    </location>
</feature>
<dbReference type="Proteomes" id="UP001596052">
    <property type="component" value="Unassembled WGS sequence"/>
</dbReference>
<gene>
    <name evidence="2" type="ORF">ACFQDI_03375</name>
</gene>